<sequence length="594" mass="68979">MFGSCQSQLEEQFYNPEQYQAPEETLMPGMFSSVIYQWKIFVQDYGEYWWGLTGGGITAYSQIGVRSMISNYDFIYDTWTDLNGDGFYETNDAGTYFNHMYERLRPWGLMKNLIETGDEAFVKENQLYYDIVTIIKEYAFLRNVDFFNSIPYFDALRGMEGIFFTKYDDPKEIYIAGLKSIKECTERLQSSYNGMSTESKSLFAQQDLVFKGDVSKWIEWATAVRLKYAVRLSGVDEATAKAHIQDILSKGTLPTEDLTWDLPFTTLDATLTGGGETWVRGMIERFTSYFIPNVVMKRMNRGSEVYEPGTDDPRLPVLAMPTKWGDYRGVRMDRSYERNEPYRAAQVEYYKTATKPANVTDEQWDLMKAFPYLMNNGNYRNQLDVMLSVNSVSCYNLKTLVFNETPVYMTSLAEVDLLLAEVAQNNLGSTGKSAGDHLADAVKHSVDFWYWYNGRSTYKPSKIIFPNVNLNVLSPKKPDQSVINQYANFIKNEYNNAPDKLEIIMQQKYIHLNMIGIYELWTELRRTRRPKLEPVTTNYDVKAKTQIERCHYPASEQSTNAEEYQKVQKQDNYSSPIFWVKNPSESFYRDTYID</sequence>
<evidence type="ECO:0000313" key="1">
    <source>
        <dbReference type="EMBL" id="MPM32237.1"/>
    </source>
</evidence>
<dbReference type="InterPro" id="IPR041662">
    <property type="entry name" value="SusD-like_2"/>
</dbReference>
<dbReference type="Gene3D" id="1.25.40.390">
    <property type="match status" value="2"/>
</dbReference>
<dbReference type="AlphaFoldDB" id="A0A644YV69"/>
<reference evidence="1" key="1">
    <citation type="submission" date="2019-08" db="EMBL/GenBank/DDBJ databases">
        <authorList>
            <person name="Kucharzyk K."/>
            <person name="Murdoch R.W."/>
            <person name="Higgins S."/>
            <person name="Loffler F."/>
        </authorList>
    </citation>
    <scope>NUCLEOTIDE SEQUENCE</scope>
</reference>
<evidence type="ECO:0008006" key="2">
    <source>
        <dbReference type="Google" id="ProtNLM"/>
    </source>
</evidence>
<dbReference type="SUPFAM" id="SSF48452">
    <property type="entry name" value="TPR-like"/>
    <property type="match status" value="1"/>
</dbReference>
<protein>
    <recommendedName>
        <fullName evidence="2">SusD/RagB family nutrient-binding outer membrane lipoprotein</fullName>
    </recommendedName>
</protein>
<organism evidence="1">
    <name type="scientific">bioreactor metagenome</name>
    <dbReference type="NCBI Taxonomy" id="1076179"/>
    <lineage>
        <taxon>unclassified sequences</taxon>
        <taxon>metagenomes</taxon>
        <taxon>ecological metagenomes</taxon>
    </lineage>
</organism>
<name>A0A644YV69_9ZZZZ</name>
<proteinExistence type="predicted"/>
<gene>
    <name evidence="1" type="ORF">SDC9_78799</name>
</gene>
<dbReference type="EMBL" id="VSSQ01006306">
    <property type="protein sequence ID" value="MPM32237.1"/>
    <property type="molecule type" value="Genomic_DNA"/>
</dbReference>
<dbReference type="InterPro" id="IPR011990">
    <property type="entry name" value="TPR-like_helical_dom_sf"/>
</dbReference>
<dbReference type="Pfam" id="PF12771">
    <property type="entry name" value="SusD-like_2"/>
    <property type="match status" value="1"/>
</dbReference>
<accession>A0A644YV69</accession>
<comment type="caution">
    <text evidence="1">The sequence shown here is derived from an EMBL/GenBank/DDBJ whole genome shotgun (WGS) entry which is preliminary data.</text>
</comment>